<reference evidence="1" key="1">
    <citation type="submission" date="2014-11" db="EMBL/GenBank/DDBJ databases">
        <authorList>
            <person name="Amaro Gonzalez C."/>
        </authorList>
    </citation>
    <scope>NUCLEOTIDE SEQUENCE</scope>
</reference>
<sequence length="54" mass="5994">MNLLTSTAPHQYPAPWQRPLLWLAAGMLITRQQDSKTDRGPLSSVSTFLSLTPV</sequence>
<dbReference type="EMBL" id="GBXM01021547">
    <property type="protein sequence ID" value="JAH87030.1"/>
    <property type="molecule type" value="Transcribed_RNA"/>
</dbReference>
<protein>
    <submittedName>
        <fullName evidence="1">Uncharacterized protein</fullName>
    </submittedName>
</protein>
<reference evidence="1" key="2">
    <citation type="journal article" date="2015" name="Fish Shellfish Immunol.">
        <title>Early steps in the European eel (Anguilla anguilla)-Vibrio vulnificus interaction in the gills: Role of the RtxA13 toxin.</title>
        <authorList>
            <person name="Callol A."/>
            <person name="Pajuelo D."/>
            <person name="Ebbesson L."/>
            <person name="Teles M."/>
            <person name="MacKenzie S."/>
            <person name="Amaro C."/>
        </authorList>
    </citation>
    <scope>NUCLEOTIDE SEQUENCE</scope>
</reference>
<dbReference type="AlphaFoldDB" id="A0A0E9WBS2"/>
<organism evidence="1">
    <name type="scientific">Anguilla anguilla</name>
    <name type="common">European freshwater eel</name>
    <name type="synonym">Muraena anguilla</name>
    <dbReference type="NCBI Taxonomy" id="7936"/>
    <lineage>
        <taxon>Eukaryota</taxon>
        <taxon>Metazoa</taxon>
        <taxon>Chordata</taxon>
        <taxon>Craniata</taxon>
        <taxon>Vertebrata</taxon>
        <taxon>Euteleostomi</taxon>
        <taxon>Actinopterygii</taxon>
        <taxon>Neopterygii</taxon>
        <taxon>Teleostei</taxon>
        <taxon>Anguilliformes</taxon>
        <taxon>Anguillidae</taxon>
        <taxon>Anguilla</taxon>
    </lineage>
</organism>
<evidence type="ECO:0000313" key="1">
    <source>
        <dbReference type="EMBL" id="JAH87030.1"/>
    </source>
</evidence>
<name>A0A0E9WBS2_ANGAN</name>
<accession>A0A0E9WBS2</accession>
<proteinExistence type="predicted"/>